<name>A0A660L2S1_9ACTN</name>
<dbReference type="OrthoDB" id="9803968at2"/>
<dbReference type="SUPFAM" id="SSF56801">
    <property type="entry name" value="Acetyl-CoA synthetase-like"/>
    <property type="match status" value="1"/>
</dbReference>
<dbReference type="RefSeq" id="WP_121256531.1">
    <property type="nucleotide sequence ID" value="NZ_RBIL01000002.1"/>
</dbReference>
<dbReference type="PROSITE" id="PS00455">
    <property type="entry name" value="AMP_BINDING"/>
    <property type="match status" value="1"/>
</dbReference>
<gene>
    <name evidence="3" type="ORF">C8N24_5757</name>
</gene>
<keyword evidence="3" id="KW-0436">Ligase</keyword>
<evidence type="ECO:0000259" key="1">
    <source>
        <dbReference type="Pfam" id="PF00501"/>
    </source>
</evidence>
<evidence type="ECO:0000313" key="4">
    <source>
        <dbReference type="Proteomes" id="UP000278962"/>
    </source>
</evidence>
<evidence type="ECO:0000259" key="2">
    <source>
        <dbReference type="Pfam" id="PF13193"/>
    </source>
</evidence>
<dbReference type="GO" id="GO:0006631">
    <property type="term" value="P:fatty acid metabolic process"/>
    <property type="evidence" value="ECO:0007669"/>
    <property type="project" value="TreeGrafter"/>
</dbReference>
<dbReference type="Gene3D" id="3.40.50.12780">
    <property type="entry name" value="N-terminal domain of ligase-like"/>
    <property type="match status" value="2"/>
</dbReference>
<dbReference type="Proteomes" id="UP000278962">
    <property type="component" value="Unassembled WGS sequence"/>
</dbReference>
<comment type="caution">
    <text evidence="3">The sequence shown here is derived from an EMBL/GenBank/DDBJ whole genome shotgun (WGS) entry which is preliminary data.</text>
</comment>
<sequence>MNAIETPQGALTYDELAERASSVRIIAPRVALALPPSLDFVVALHACLRAGVEVVPVDLREPERRTAGAGQVITELERGAQISGDGFGLLMHTSGTTGVPKPVALTRANIEANADAVLSVIAPGRWLCPLPLSHIGGLMVLLRAAHSRTTAVLGPADTPDITVASLVPTQLARLIHAPPPETLTTVMLGGAPADPTLLTRARAAGWPVRPSYGLTQACSAVALADVGDTETSGRPLPGLTIELAPDGEIVVAGPSVVGGTHATGDLGTFTADGRLIVHGRKVDTIVSGGENVMPQEVEAVLLSHPAVAEAAVFGRPDPEWGEAVTAAVVLRGPAPDLKAFTRERLAPFKVPKAIERVDALPRNAAGKVLRRELR</sequence>
<dbReference type="PANTHER" id="PTHR43201:SF32">
    <property type="entry name" value="2-SUCCINYLBENZOATE--COA LIGASE, CHLOROPLASTIC_PEROXISOMAL"/>
    <property type="match status" value="1"/>
</dbReference>
<dbReference type="Gene3D" id="3.30.300.30">
    <property type="match status" value="1"/>
</dbReference>
<protein>
    <submittedName>
        <fullName evidence="3">O-succinylbenzoic acid--CoA ligase</fullName>
    </submittedName>
</protein>
<keyword evidence="4" id="KW-1185">Reference proteome</keyword>
<feature type="domain" description="AMP-binding enzyme C-terminal" evidence="2">
    <location>
        <begin position="296"/>
        <end position="367"/>
    </location>
</feature>
<feature type="domain" description="AMP-dependent synthetase/ligase" evidence="1">
    <location>
        <begin position="89"/>
        <end position="259"/>
    </location>
</feature>
<dbReference type="InterPro" id="IPR000873">
    <property type="entry name" value="AMP-dep_synth/lig_dom"/>
</dbReference>
<dbReference type="InterPro" id="IPR020845">
    <property type="entry name" value="AMP-binding_CS"/>
</dbReference>
<accession>A0A660L2S1</accession>
<dbReference type="InterPro" id="IPR042099">
    <property type="entry name" value="ANL_N_sf"/>
</dbReference>
<dbReference type="InterPro" id="IPR025110">
    <property type="entry name" value="AMP-bd_C"/>
</dbReference>
<dbReference type="AlphaFoldDB" id="A0A660L2S1"/>
<organism evidence="3 4">
    <name type="scientific">Solirubrobacter pauli</name>
    <dbReference type="NCBI Taxonomy" id="166793"/>
    <lineage>
        <taxon>Bacteria</taxon>
        <taxon>Bacillati</taxon>
        <taxon>Actinomycetota</taxon>
        <taxon>Thermoleophilia</taxon>
        <taxon>Solirubrobacterales</taxon>
        <taxon>Solirubrobacteraceae</taxon>
        <taxon>Solirubrobacter</taxon>
    </lineage>
</organism>
<dbReference type="InterPro" id="IPR045851">
    <property type="entry name" value="AMP-bd_C_sf"/>
</dbReference>
<dbReference type="Pfam" id="PF00501">
    <property type="entry name" value="AMP-binding"/>
    <property type="match status" value="1"/>
</dbReference>
<proteinExistence type="predicted"/>
<dbReference type="Pfam" id="PF13193">
    <property type="entry name" value="AMP-binding_C"/>
    <property type="match status" value="1"/>
</dbReference>
<dbReference type="PANTHER" id="PTHR43201">
    <property type="entry name" value="ACYL-COA SYNTHETASE"/>
    <property type="match status" value="1"/>
</dbReference>
<dbReference type="EMBL" id="RBIL01000002">
    <property type="protein sequence ID" value="RKQ87728.1"/>
    <property type="molecule type" value="Genomic_DNA"/>
</dbReference>
<evidence type="ECO:0000313" key="3">
    <source>
        <dbReference type="EMBL" id="RKQ87728.1"/>
    </source>
</evidence>
<reference evidence="3 4" key="1">
    <citation type="submission" date="2018-10" db="EMBL/GenBank/DDBJ databases">
        <title>Genomic Encyclopedia of Archaeal and Bacterial Type Strains, Phase II (KMG-II): from individual species to whole genera.</title>
        <authorList>
            <person name="Goeker M."/>
        </authorList>
    </citation>
    <scope>NUCLEOTIDE SEQUENCE [LARGE SCALE GENOMIC DNA]</scope>
    <source>
        <strain evidence="3 4">DSM 14954</strain>
    </source>
</reference>
<dbReference type="GO" id="GO:0031956">
    <property type="term" value="F:medium-chain fatty acid-CoA ligase activity"/>
    <property type="evidence" value="ECO:0007669"/>
    <property type="project" value="TreeGrafter"/>
</dbReference>